<sequence length="869" mass="88567">MNRISLPLSLLAIAVATSASFANAESYEVNAGPKVWNTSVAEDLTITGGLTLVDINGDPVRLIEVNGTDTKSITNQGILRAFADGGVSFALNHALVDGDVLNAGQIQTNGPNSIGMLIDSSTVSGSLSNAGTITVTGRVFPVGTPATYGILVKNSDIDGNIANTNEIYGSGHTVVGLGIVNDGQNQIGGSVTNSRVISVSGEQSIALQLAGADVKGGVSNSGLLYASGAGARSAVLENSTFGPLVNTGVINAVGAQGVPDRSVTAIYVDNVQGYTDGNLGTAVIQNTSTISSSGVGILNTGASDLVINNTGRGTIMGSIAAIDGGDHTTLNLGGGSVTGDILGLSQLNVLEDTSSIVTAKSIEAGSLNVGSNARLYLRTSQSSLNGDLHLQGGSAMDLMLATDTDPNTAYLDVSGTATFDAGSAVKVSAKPFDFTPTKEGVEYVLVKAGSIADSGVSVSSSSYLLNVKQFAVDGTTVKAVVQAKTDDEIGDIEDPDGGTDNGGGNGGFPHGNDSVFNGTTGAILAMKNSILSQLQPTDPVFQALSNAQTREEVLKIAKQLTPEVNGGSTVAALSGQTIVGGAVSNRVSSLRTGLSSGDVLKETGVWAQALSNNSDQNSRGGVDGFQSNSAGIAIGADGKINDQTTIGAAFSYLNTNVTSDSGDKTEVQGSAFTLYGSYQLGNWFVDGSMTAGKNDNDSKRFIVGTQAKGSYDSDLLGASVLGGYDFHFDNLVVEPRAGARYTNVKIDGFTEHGSSAALQVGGQRFEVGEAGAGVRVAGDFPLGMGSIEPEATVMAWHDFIGDKVSSTSAFVLGGSPFVTTGASPVRDSYEATLGANYRIGAVTVGASYTYQTKTDFDGQTVLGRVRYDF</sequence>
<dbReference type="Pfam" id="PF03797">
    <property type="entry name" value="Autotransporter"/>
    <property type="match status" value="1"/>
</dbReference>
<name>A0A9X4C796_9PSED</name>
<reference evidence="4 5" key="1">
    <citation type="submission" date="2022-05" db="EMBL/GenBank/DDBJ databases">
        <title>Novel Pseudomonas spp. Isolated from a Rainbow Trout Aquaculture Facility.</title>
        <authorList>
            <person name="Testerman T."/>
            <person name="Graf J."/>
        </authorList>
    </citation>
    <scope>NUCLEOTIDE SEQUENCE [LARGE SCALE GENOMIC DNA]</scope>
    <source>
        <strain evidence="4 5">ID1042</strain>
    </source>
</reference>
<evidence type="ECO:0000313" key="5">
    <source>
        <dbReference type="Proteomes" id="UP001148185"/>
    </source>
</evidence>
<gene>
    <name evidence="4" type="ORF">M5G27_29460</name>
</gene>
<dbReference type="AlphaFoldDB" id="A0A9X4C796"/>
<comment type="caution">
    <text evidence="4">The sequence shown here is derived from an EMBL/GenBank/DDBJ whole genome shotgun (WGS) entry which is preliminary data.</text>
</comment>
<evidence type="ECO:0000259" key="3">
    <source>
        <dbReference type="PROSITE" id="PS51208"/>
    </source>
</evidence>
<dbReference type="GO" id="GO:0019867">
    <property type="term" value="C:outer membrane"/>
    <property type="evidence" value="ECO:0007669"/>
    <property type="project" value="InterPro"/>
</dbReference>
<dbReference type="SMART" id="SM00869">
    <property type="entry name" value="Autotransporter"/>
    <property type="match status" value="1"/>
</dbReference>
<dbReference type="RefSeq" id="WP_273878442.1">
    <property type="nucleotide sequence ID" value="NZ_JAMDHA010000054.1"/>
</dbReference>
<feature type="chain" id="PRO_5040775143" evidence="2">
    <location>
        <begin position="25"/>
        <end position="869"/>
    </location>
</feature>
<protein>
    <submittedName>
        <fullName evidence="4">Autotransporter outer membrane beta-barrel domain-containing protein</fullName>
    </submittedName>
</protein>
<feature type="compositionally biased region" description="Acidic residues" evidence="1">
    <location>
        <begin position="488"/>
        <end position="497"/>
    </location>
</feature>
<dbReference type="InterPro" id="IPR005546">
    <property type="entry name" value="Autotransporte_beta"/>
</dbReference>
<organism evidence="4 5">
    <name type="scientific">Pseudomonas shahriarae</name>
    <dbReference type="NCBI Taxonomy" id="2745512"/>
    <lineage>
        <taxon>Bacteria</taxon>
        <taxon>Pseudomonadati</taxon>
        <taxon>Pseudomonadota</taxon>
        <taxon>Gammaproteobacteria</taxon>
        <taxon>Pseudomonadales</taxon>
        <taxon>Pseudomonadaceae</taxon>
        <taxon>Pseudomonas</taxon>
    </lineage>
</organism>
<evidence type="ECO:0000256" key="1">
    <source>
        <dbReference type="SAM" id="MobiDB-lite"/>
    </source>
</evidence>
<feature type="region of interest" description="Disordered" evidence="1">
    <location>
        <begin position="488"/>
        <end position="512"/>
    </location>
</feature>
<evidence type="ECO:0000256" key="2">
    <source>
        <dbReference type="SAM" id="SignalP"/>
    </source>
</evidence>
<dbReference type="NCBIfam" id="TIGR01414">
    <property type="entry name" value="autotrans_barl"/>
    <property type="match status" value="1"/>
</dbReference>
<feature type="signal peptide" evidence="2">
    <location>
        <begin position="1"/>
        <end position="24"/>
    </location>
</feature>
<keyword evidence="2" id="KW-0732">Signal</keyword>
<feature type="domain" description="Autotransporter" evidence="3">
    <location>
        <begin position="598"/>
        <end position="869"/>
    </location>
</feature>
<keyword evidence="5" id="KW-1185">Reference proteome</keyword>
<dbReference type="InterPro" id="IPR006315">
    <property type="entry name" value="OM_autotransptr_brl_dom"/>
</dbReference>
<proteinExistence type="predicted"/>
<evidence type="ECO:0000313" key="4">
    <source>
        <dbReference type="EMBL" id="MDD1011591.1"/>
    </source>
</evidence>
<dbReference type="Gene3D" id="2.40.128.130">
    <property type="entry name" value="Autotransporter beta-domain"/>
    <property type="match status" value="1"/>
</dbReference>
<dbReference type="InterPro" id="IPR036709">
    <property type="entry name" value="Autotransporte_beta_dom_sf"/>
</dbReference>
<dbReference type="EMBL" id="JAMDHA010000054">
    <property type="protein sequence ID" value="MDD1011591.1"/>
    <property type="molecule type" value="Genomic_DNA"/>
</dbReference>
<dbReference type="Proteomes" id="UP001148185">
    <property type="component" value="Unassembled WGS sequence"/>
</dbReference>
<feature type="compositionally biased region" description="Gly residues" evidence="1">
    <location>
        <begin position="499"/>
        <end position="509"/>
    </location>
</feature>
<dbReference type="SUPFAM" id="SSF103515">
    <property type="entry name" value="Autotransporter"/>
    <property type="match status" value="1"/>
</dbReference>
<dbReference type="PROSITE" id="PS51208">
    <property type="entry name" value="AUTOTRANSPORTER"/>
    <property type="match status" value="1"/>
</dbReference>
<accession>A0A9X4C796</accession>